<dbReference type="Proteomes" id="UP000192257">
    <property type="component" value="Unassembled WGS sequence"/>
</dbReference>
<dbReference type="RefSeq" id="XP_028880485.1">
    <property type="nucleotide sequence ID" value="XM_029028166.1"/>
</dbReference>
<proteinExistence type="predicted"/>
<organism evidence="1 2">
    <name type="scientific">Trypanosoma theileri</name>
    <dbReference type="NCBI Taxonomy" id="67003"/>
    <lineage>
        <taxon>Eukaryota</taxon>
        <taxon>Discoba</taxon>
        <taxon>Euglenozoa</taxon>
        <taxon>Kinetoplastea</taxon>
        <taxon>Metakinetoplastina</taxon>
        <taxon>Trypanosomatida</taxon>
        <taxon>Trypanosomatidae</taxon>
        <taxon>Trypanosoma</taxon>
    </lineage>
</organism>
<dbReference type="OrthoDB" id="435273at2759"/>
<sequence>MHAAVVTAVGIVVDAVILERCIDEDELVQEGKAYKSLFMNSETSRGSLFTPRGSDVVTQQRSSMLSSSSLGQARSSIQSFFSAAVPHSIMSDNVHYECQAMKHPLPQRIFHLFDVLPFGLESPSSVFSVIGRHTNRGLVLGVTAEGLFIVRPYRNGTLLHLQPNGTNRKTVTKSSLISIEKMCNSSTVYNDIKEFREIANRWIDESKNLVTGEKEKEAFRQGQMESSDDKDKEEKVDLLQGMELWALKDLQLPPLLALHDPVPPLRVGSRVLARRFACDRTLHLARVCAVRYDVTYTLRYEADGGIDENVLHNDVHLLDDSEAEQCGVRDKVTVALQKQLPAVIIECLGGEEYRVILTQNPNRALTITRRHIVFISPLLKEALYADPVILEWFRALDPTGSGVVPWKEVRHLILEWETYGQRLSFQKLGEIQRDLCIRVGRMEPQHLRKVPVQEEEMLLRYDEFEYVILRARNLL</sequence>
<keyword evidence="2" id="KW-1185">Reference proteome</keyword>
<dbReference type="VEuPathDB" id="TriTrypDB:TM35_000281350"/>
<protein>
    <submittedName>
        <fullName evidence="1">Uncharacterized protein</fullName>
    </submittedName>
</protein>
<accession>A0A1X0NQF8</accession>
<dbReference type="GeneID" id="39987946"/>
<evidence type="ECO:0000313" key="2">
    <source>
        <dbReference type="Proteomes" id="UP000192257"/>
    </source>
</evidence>
<gene>
    <name evidence="1" type="ORF">TM35_000281350</name>
</gene>
<comment type="caution">
    <text evidence="1">The sequence shown here is derived from an EMBL/GenBank/DDBJ whole genome shotgun (WGS) entry which is preliminary data.</text>
</comment>
<reference evidence="1 2" key="1">
    <citation type="submission" date="2017-03" db="EMBL/GenBank/DDBJ databases">
        <title>An alternative strategy for trypanosome survival in the mammalian bloodstream revealed through genome and transcriptome analysis of the ubiquitous bovine parasite Trypanosoma (Megatrypanum) theileri.</title>
        <authorList>
            <person name="Kelly S."/>
            <person name="Ivens A."/>
            <person name="Mott A."/>
            <person name="O'Neill E."/>
            <person name="Emms D."/>
            <person name="Macleod O."/>
            <person name="Voorheis P."/>
            <person name="Matthews J."/>
            <person name="Matthews K."/>
            <person name="Carrington M."/>
        </authorList>
    </citation>
    <scope>NUCLEOTIDE SEQUENCE [LARGE SCALE GENOMIC DNA]</scope>
    <source>
        <strain evidence="1">Edinburgh</strain>
    </source>
</reference>
<evidence type="ECO:0000313" key="1">
    <source>
        <dbReference type="EMBL" id="ORC86419.1"/>
    </source>
</evidence>
<name>A0A1X0NQF8_9TRYP</name>
<dbReference type="EMBL" id="NBCO01000028">
    <property type="protein sequence ID" value="ORC86419.1"/>
    <property type="molecule type" value="Genomic_DNA"/>
</dbReference>
<dbReference type="AlphaFoldDB" id="A0A1X0NQF8"/>